<feature type="domain" description="Thioredoxin" evidence="2">
    <location>
        <begin position="173"/>
        <end position="323"/>
    </location>
</feature>
<evidence type="ECO:0000256" key="1">
    <source>
        <dbReference type="SAM" id="MobiDB-lite"/>
    </source>
</evidence>
<gene>
    <name evidence="3" type="ORF">MSPICULIGERA_LOCUS16968</name>
</gene>
<accession>A0AA36D139</accession>
<dbReference type="InterPro" id="IPR013766">
    <property type="entry name" value="Thioredoxin_domain"/>
</dbReference>
<protein>
    <recommendedName>
        <fullName evidence="2">Thioredoxin domain-containing protein</fullName>
    </recommendedName>
</protein>
<feature type="region of interest" description="Disordered" evidence="1">
    <location>
        <begin position="371"/>
        <end position="412"/>
    </location>
</feature>
<feature type="non-terminal residue" evidence="3">
    <location>
        <position position="530"/>
    </location>
</feature>
<dbReference type="PANTHER" id="PTHR46472">
    <property type="entry name" value="NUCLEOREDOXIN"/>
    <property type="match status" value="1"/>
</dbReference>
<dbReference type="Pfam" id="PF13905">
    <property type="entry name" value="Thioredoxin_8"/>
    <property type="match status" value="1"/>
</dbReference>
<evidence type="ECO:0000259" key="2">
    <source>
        <dbReference type="PROSITE" id="PS51352"/>
    </source>
</evidence>
<evidence type="ECO:0000313" key="3">
    <source>
        <dbReference type="EMBL" id="CAJ0578726.1"/>
    </source>
</evidence>
<dbReference type="GO" id="GO:0005634">
    <property type="term" value="C:nucleus"/>
    <property type="evidence" value="ECO:0007669"/>
    <property type="project" value="TreeGrafter"/>
</dbReference>
<dbReference type="EMBL" id="CATQJA010002654">
    <property type="protein sequence ID" value="CAJ0578726.1"/>
    <property type="molecule type" value="Genomic_DNA"/>
</dbReference>
<dbReference type="SUPFAM" id="SSF52833">
    <property type="entry name" value="Thioredoxin-like"/>
    <property type="match status" value="1"/>
</dbReference>
<dbReference type="Proteomes" id="UP001177023">
    <property type="component" value="Unassembled WGS sequence"/>
</dbReference>
<sequence>MSFDELYESCFRDAPLVKILGPNKTKEDPVSTNLDHLFNASQYVAFFLTESCSSTAVAPRTLELAEKLEQLARNKNAAGESKEKASRSPARIRRFFGMKKKKKTKSPSEAQIMLSVVVVETDNNKSDENGVLAGLPGWYSLQTQDEMTKPRLLRALGFEVAPSVMIVDTGSRSVVTTEARRLLHEDPTGEQFPWWPPNPHDILDKMDVLRRDGEKTTTVPYKGLPKVRALFFGAYWCPPCRQWVKHLQPAYEALKAHKIDIEIIFCSSDRSQESLFNVAGIPTLILIDEENRIITRHGRETILGDPKGEHFPWGTRPLYELTELNLSRLKDEPTLILFTEGSPEDVQFSFSVLYKVSRKLHMERIELEKRREVEKKEKGDENGNGSSRSSTPQLRHSTSQEECSSVDSDVVPPPHADPLQIFYTGEDPICDFVLEQSLGLADAELPLICIIDSIAGRYSVCPDPDVSEEVLSKFVDDYRAHKLNWTKVAAGKICRTVGGIPVQEIEKALMGNSPSQNSISNTQENVQPPR</sequence>
<comment type="caution">
    <text evidence="3">The sequence shown here is derived from an EMBL/GenBank/DDBJ whole genome shotgun (WGS) entry which is preliminary data.</text>
</comment>
<dbReference type="PROSITE" id="PS51352">
    <property type="entry name" value="THIOREDOXIN_2"/>
    <property type="match status" value="1"/>
</dbReference>
<feature type="compositionally biased region" description="Polar residues" evidence="1">
    <location>
        <begin position="383"/>
        <end position="407"/>
    </location>
</feature>
<feature type="compositionally biased region" description="Polar residues" evidence="1">
    <location>
        <begin position="512"/>
        <end position="530"/>
    </location>
</feature>
<reference evidence="3" key="1">
    <citation type="submission" date="2023-06" db="EMBL/GenBank/DDBJ databases">
        <authorList>
            <person name="Delattre M."/>
        </authorList>
    </citation>
    <scope>NUCLEOTIDE SEQUENCE</scope>
    <source>
        <strain evidence="3">AF72</strain>
    </source>
</reference>
<keyword evidence="4" id="KW-1185">Reference proteome</keyword>
<dbReference type="GO" id="GO:0004791">
    <property type="term" value="F:thioredoxin-disulfide reductase (NADPH) activity"/>
    <property type="evidence" value="ECO:0007669"/>
    <property type="project" value="TreeGrafter"/>
</dbReference>
<dbReference type="InterPro" id="IPR012336">
    <property type="entry name" value="Thioredoxin-like_fold"/>
</dbReference>
<dbReference type="InterPro" id="IPR036249">
    <property type="entry name" value="Thioredoxin-like_sf"/>
</dbReference>
<name>A0AA36D139_9BILA</name>
<feature type="region of interest" description="Disordered" evidence="1">
    <location>
        <begin position="511"/>
        <end position="530"/>
    </location>
</feature>
<dbReference type="AlphaFoldDB" id="A0AA36D139"/>
<dbReference type="GO" id="GO:0030178">
    <property type="term" value="P:negative regulation of Wnt signaling pathway"/>
    <property type="evidence" value="ECO:0007669"/>
    <property type="project" value="TreeGrafter"/>
</dbReference>
<dbReference type="Gene3D" id="3.40.30.10">
    <property type="entry name" value="Glutaredoxin"/>
    <property type="match status" value="3"/>
</dbReference>
<evidence type="ECO:0000313" key="4">
    <source>
        <dbReference type="Proteomes" id="UP001177023"/>
    </source>
</evidence>
<organism evidence="3 4">
    <name type="scientific">Mesorhabditis spiculigera</name>
    <dbReference type="NCBI Taxonomy" id="96644"/>
    <lineage>
        <taxon>Eukaryota</taxon>
        <taxon>Metazoa</taxon>
        <taxon>Ecdysozoa</taxon>
        <taxon>Nematoda</taxon>
        <taxon>Chromadorea</taxon>
        <taxon>Rhabditida</taxon>
        <taxon>Rhabditina</taxon>
        <taxon>Rhabditomorpha</taxon>
        <taxon>Rhabditoidea</taxon>
        <taxon>Rhabditidae</taxon>
        <taxon>Mesorhabditinae</taxon>
        <taxon>Mesorhabditis</taxon>
    </lineage>
</organism>
<feature type="compositionally biased region" description="Basic and acidic residues" evidence="1">
    <location>
        <begin position="371"/>
        <end position="381"/>
    </location>
</feature>
<proteinExistence type="predicted"/>
<dbReference type="GO" id="GO:0031397">
    <property type="term" value="P:negative regulation of protein ubiquitination"/>
    <property type="evidence" value="ECO:0007669"/>
    <property type="project" value="TreeGrafter"/>
</dbReference>
<dbReference type="PANTHER" id="PTHR46472:SF1">
    <property type="entry name" value="NUCLEOREDOXIN"/>
    <property type="match status" value="1"/>
</dbReference>